<sequence length="194" mass="22027">MGFCVDDSIFRQLLLALKHLHDMRIAHLDLRPETILLQDNKLRLADFGQSRRLLRGLITGKIQGKLLSKCYSGSPEFVSPEIVRGYPLTLATDLWSVGTLTYVLLTGISPFHGDDDNETLENVSNCAYSMKGDEWRVFTAEAADFVKHLLLEIPGERMTVDEALEHPWLSDPSLKTAPLSADTLREFKYQHKWL</sequence>
<evidence type="ECO:0000313" key="7">
    <source>
        <dbReference type="EMBL" id="KAK5964148.1"/>
    </source>
</evidence>
<evidence type="ECO:0000259" key="6">
    <source>
        <dbReference type="PROSITE" id="PS50011"/>
    </source>
</evidence>
<proteinExistence type="predicted"/>
<dbReference type="InterPro" id="IPR011009">
    <property type="entry name" value="Kinase-like_dom_sf"/>
</dbReference>
<evidence type="ECO:0000256" key="3">
    <source>
        <dbReference type="ARBA" id="ARBA00022741"/>
    </source>
</evidence>
<evidence type="ECO:0000256" key="4">
    <source>
        <dbReference type="ARBA" id="ARBA00022777"/>
    </source>
</evidence>
<dbReference type="Proteomes" id="UP001331761">
    <property type="component" value="Unassembled WGS sequence"/>
</dbReference>
<keyword evidence="4 7" id="KW-0418">Kinase</keyword>
<reference evidence="7 8" key="1">
    <citation type="submission" date="2019-10" db="EMBL/GenBank/DDBJ databases">
        <title>Assembly and Annotation for the nematode Trichostrongylus colubriformis.</title>
        <authorList>
            <person name="Martin J."/>
        </authorList>
    </citation>
    <scope>NUCLEOTIDE SEQUENCE [LARGE SCALE GENOMIC DNA]</scope>
    <source>
        <strain evidence="7">G859</strain>
        <tissue evidence="7">Whole worm</tissue>
    </source>
</reference>
<evidence type="ECO:0000256" key="2">
    <source>
        <dbReference type="ARBA" id="ARBA00022679"/>
    </source>
</evidence>
<dbReference type="Pfam" id="PF00069">
    <property type="entry name" value="Pkinase"/>
    <property type="match status" value="1"/>
</dbReference>
<dbReference type="GO" id="GO:0035556">
    <property type="term" value="P:intracellular signal transduction"/>
    <property type="evidence" value="ECO:0007669"/>
    <property type="project" value="TreeGrafter"/>
</dbReference>
<dbReference type="Gene3D" id="1.10.510.10">
    <property type="entry name" value="Transferase(Phosphotransferase) domain 1"/>
    <property type="match status" value="1"/>
</dbReference>
<gene>
    <name evidence="7" type="ORF">GCK32_003466</name>
</gene>
<dbReference type="AlphaFoldDB" id="A0AAN8FHR7"/>
<protein>
    <submittedName>
        <fullName evidence="7">CAMK protein kinase</fullName>
    </submittedName>
</protein>
<keyword evidence="1" id="KW-0723">Serine/threonine-protein kinase</keyword>
<name>A0AAN8FHR7_TRICO</name>
<feature type="domain" description="Protein kinase" evidence="6">
    <location>
        <begin position="1"/>
        <end position="169"/>
    </location>
</feature>
<dbReference type="GO" id="GO:0004674">
    <property type="term" value="F:protein serine/threonine kinase activity"/>
    <property type="evidence" value="ECO:0007669"/>
    <property type="project" value="UniProtKB-KW"/>
</dbReference>
<evidence type="ECO:0000313" key="8">
    <source>
        <dbReference type="Proteomes" id="UP001331761"/>
    </source>
</evidence>
<dbReference type="PROSITE" id="PS50011">
    <property type="entry name" value="PROTEIN_KINASE_DOM"/>
    <property type="match status" value="1"/>
</dbReference>
<accession>A0AAN8FHR7</accession>
<dbReference type="GO" id="GO:0005634">
    <property type="term" value="C:nucleus"/>
    <property type="evidence" value="ECO:0007669"/>
    <property type="project" value="TreeGrafter"/>
</dbReference>
<dbReference type="SUPFAM" id="SSF56112">
    <property type="entry name" value="Protein kinase-like (PK-like)"/>
    <property type="match status" value="1"/>
</dbReference>
<keyword evidence="3" id="KW-0547">Nucleotide-binding</keyword>
<keyword evidence="8" id="KW-1185">Reference proteome</keyword>
<keyword evidence="2" id="KW-0808">Transferase</keyword>
<dbReference type="InterPro" id="IPR000719">
    <property type="entry name" value="Prot_kinase_dom"/>
</dbReference>
<organism evidence="7 8">
    <name type="scientific">Trichostrongylus colubriformis</name>
    <name type="common">Black scour worm</name>
    <dbReference type="NCBI Taxonomy" id="6319"/>
    <lineage>
        <taxon>Eukaryota</taxon>
        <taxon>Metazoa</taxon>
        <taxon>Ecdysozoa</taxon>
        <taxon>Nematoda</taxon>
        <taxon>Chromadorea</taxon>
        <taxon>Rhabditida</taxon>
        <taxon>Rhabditina</taxon>
        <taxon>Rhabditomorpha</taxon>
        <taxon>Strongyloidea</taxon>
        <taxon>Trichostrongylidae</taxon>
        <taxon>Trichostrongylus</taxon>
    </lineage>
</organism>
<dbReference type="PANTHER" id="PTHR24342">
    <property type="entry name" value="SERINE/THREONINE-PROTEIN KINASE 17"/>
    <property type="match status" value="1"/>
</dbReference>
<dbReference type="EMBL" id="WIXE01026165">
    <property type="protein sequence ID" value="KAK5964148.1"/>
    <property type="molecule type" value="Genomic_DNA"/>
</dbReference>
<dbReference type="PANTHER" id="PTHR24342:SF14">
    <property type="entry name" value="DEATH-ASSOCIATED PROTEIN KINASE DAPK-1"/>
    <property type="match status" value="1"/>
</dbReference>
<dbReference type="SMART" id="SM00220">
    <property type="entry name" value="S_TKc"/>
    <property type="match status" value="1"/>
</dbReference>
<evidence type="ECO:0000256" key="5">
    <source>
        <dbReference type="ARBA" id="ARBA00022840"/>
    </source>
</evidence>
<dbReference type="GO" id="GO:0005524">
    <property type="term" value="F:ATP binding"/>
    <property type="evidence" value="ECO:0007669"/>
    <property type="project" value="UniProtKB-KW"/>
</dbReference>
<evidence type="ECO:0000256" key="1">
    <source>
        <dbReference type="ARBA" id="ARBA00022527"/>
    </source>
</evidence>
<keyword evidence="5" id="KW-0067">ATP-binding</keyword>
<dbReference type="GO" id="GO:0043065">
    <property type="term" value="P:positive regulation of apoptotic process"/>
    <property type="evidence" value="ECO:0007669"/>
    <property type="project" value="TreeGrafter"/>
</dbReference>
<comment type="caution">
    <text evidence="7">The sequence shown here is derived from an EMBL/GenBank/DDBJ whole genome shotgun (WGS) entry which is preliminary data.</text>
</comment>
<feature type="non-terminal residue" evidence="7">
    <location>
        <position position="194"/>
    </location>
</feature>